<sequence length="110" mass="12409">MRNFMILAIFCVSILMAQNLQEHINECENNIAKSCSEVAAKLMQDDKTKAFDLFKKACELNDANACSVAGSFLIDAQNFKEAKIFFDKSCELKDKLGCEFALDLERSKKL</sequence>
<dbReference type="Proteomes" id="UP000789359">
    <property type="component" value="Unassembled WGS sequence"/>
</dbReference>
<keyword evidence="3" id="KW-1185">Reference proteome</keyword>
<evidence type="ECO:0000256" key="1">
    <source>
        <dbReference type="SAM" id="SignalP"/>
    </source>
</evidence>
<keyword evidence="1" id="KW-0732">Signal</keyword>
<dbReference type="InterPro" id="IPR011990">
    <property type="entry name" value="TPR-like_helical_dom_sf"/>
</dbReference>
<dbReference type="Gene3D" id="1.25.40.10">
    <property type="entry name" value="Tetratricopeptide repeat domain"/>
    <property type="match status" value="1"/>
</dbReference>
<evidence type="ECO:0008006" key="4">
    <source>
        <dbReference type="Google" id="ProtNLM"/>
    </source>
</evidence>
<feature type="signal peptide" evidence="1">
    <location>
        <begin position="1"/>
        <end position="17"/>
    </location>
</feature>
<organism evidence="2 3">
    <name type="scientific">Campylobacter suis</name>
    <dbReference type="NCBI Taxonomy" id="2790657"/>
    <lineage>
        <taxon>Bacteria</taxon>
        <taxon>Pseudomonadati</taxon>
        <taxon>Campylobacterota</taxon>
        <taxon>Epsilonproteobacteria</taxon>
        <taxon>Campylobacterales</taxon>
        <taxon>Campylobacteraceae</taxon>
        <taxon>Campylobacter</taxon>
    </lineage>
</organism>
<comment type="caution">
    <text evidence="2">The sequence shown here is derived from an EMBL/GenBank/DDBJ whole genome shotgun (WGS) entry which is preliminary data.</text>
</comment>
<feature type="chain" id="PRO_5045114900" description="Beta-lactamase" evidence="1">
    <location>
        <begin position="18"/>
        <end position="110"/>
    </location>
</feature>
<protein>
    <recommendedName>
        <fullName evidence="4">Beta-lactamase</fullName>
    </recommendedName>
</protein>
<reference evidence="2 3" key="1">
    <citation type="submission" date="2020-11" db="EMBL/GenBank/DDBJ databases">
        <authorList>
            <person name="Peeters C."/>
        </authorList>
    </citation>
    <scope>NUCLEOTIDE SEQUENCE [LARGE SCALE GENOMIC DNA]</scope>
    <source>
        <strain evidence="2 3">LMG 8286</strain>
    </source>
</reference>
<evidence type="ECO:0000313" key="2">
    <source>
        <dbReference type="EMBL" id="CAD7286531.1"/>
    </source>
</evidence>
<name>A0ABM8Q160_9BACT</name>
<evidence type="ECO:0000313" key="3">
    <source>
        <dbReference type="Proteomes" id="UP000789359"/>
    </source>
</evidence>
<proteinExistence type="predicted"/>
<accession>A0ABM8Q160</accession>
<dbReference type="SUPFAM" id="SSF81901">
    <property type="entry name" value="HCP-like"/>
    <property type="match status" value="1"/>
</dbReference>
<dbReference type="RefSeq" id="WP_230056154.1">
    <property type="nucleotide sequence ID" value="NZ_CAJHOE010000001.1"/>
</dbReference>
<dbReference type="EMBL" id="CAJHOE010000001">
    <property type="protein sequence ID" value="CAD7286531.1"/>
    <property type="molecule type" value="Genomic_DNA"/>
</dbReference>
<gene>
    <name evidence="2" type="ORF">LMG8286_00364</name>
</gene>